<evidence type="ECO:0000313" key="4">
    <source>
        <dbReference type="Proteomes" id="UP000003786"/>
    </source>
</evidence>
<dbReference type="Gene3D" id="3.30.170.10">
    <property type="entry name" value="Cyclin-dependent kinase, regulatory subunit"/>
    <property type="match status" value="1"/>
</dbReference>
<gene>
    <name evidence="3" type="ORF">TOT_030000580</name>
</gene>
<feature type="region of interest" description="Disordered" evidence="2">
    <location>
        <begin position="637"/>
        <end position="658"/>
    </location>
</feature>
<dbReference type="eggNOG" id="ENOG502QXE5">
    <property type="taxonomic scope" value="Eukaryota"/>
</dbReference>
<sequence>MANRRKKQDTSVLVARSYASHPTKGAGNPNYKAMPRRDIFDRINLQRSIDKIEKSIKASNASLAKAKSSVRRLVKEFKAGLENEYAANNNSSLNNPFSRYGVLSEINKARTRRKTTSEPIYNDANPNAFNYNKFNAPNGRRQSPIGARPPYDPELYSNNPFSPNYVGGPRNYRPDYVERPREYRPDYVERPREYRPEYIDHPGRAIPEYSKASMRDIPDYAKTTVRDTPEYSKNSIRDIPDYAKTSLRDVPEYNQPLGDMPEYIRTIRRDIPDYIESPGDFTADYIEGSREFRPEYIERSRSFIPEYDENASKYMSDYAGSSSKVDYIGSSSKVDYIGSSSKVDYIGSSSKVDYIGSSSKVDYIASSSKVDYPGSSRSFISEHPGSSMNKLDYSVRSNKVDPDYEVTFRQFRPDYVHNPIVYEEEDREKSSLKFEDLLTDAPRTEYHESTPSIDIEEPKINFRQVDEVMKRLYRRTNNFFFDTNHSPPPVRTRPFGDDESQTEEFAKRELCKLNPSEICRNLMHNLEILVTSAANSRLRAEEYIAKHQNQHQQQRNDQAQHLNQDQQKVQVQSKHGYIFNGNSKCVRLEEPRQDQHQKQQNQVQRKHRYVLNGESSCIRIEDMTMEERQKHRQKLRQQLQLREEQRESNKRKRPTRFFSSGVSQLDLQDLSLEGSPARQRSGQTLEDNLYDISTSSAKRALRKLDTSRKLVTSYNAYDEFMLADSEDYAFIETRFGRILYSPKIQDDKYMYRFIVLSNEAQNVVEMLSRCSKTGAGGTYNYKRLLSESQIMHDLGIRMSGGWTHYFYFKNGHKELILRKAI</sequence>
<dbReference type="AlphaFoldDB" id="J4CDK8"/>
<dbReference type="GeneID" id="20715747"/>
<feature type="region of interest" description="Disordered" evidence="2">
    <location>
        <begin position="546"/>
        <end position="571"/>
    </location>
</feature>
<organism evidence="3 4">
    <name type="scientific">Theileria orientalis strain Shintoku</name>
    <dbReference type="NCBI Taxonomy" id="869250"/>
    <lineage>
        <taxon>Eukaryota</taxon>
        <taxon>Sar</taxon>
        <taxon>Alveolata</taxon>
        <taxon>Apicomplexa</taxon>
        <taxon>Aconoidasida</taxon>
        <taxon>Piroplasmida</taxon>
        <taxon>Theileriidae</taxon>
        <taxon>Theileria</taxon>
    </lineage>
</organism>
<accession>J4CDK8</accession>
<feature type="region of interest" description="Disordered" evidence="2">
    <location>
        <begin position="133"/>
        <end position="177"/>
    </location>
</feature>
<keyword evidence="4" id="KW-1185">Reference proteome</keyword>
<dbReference type="Pfam" id="PF01111">
    <property type="entry name" value="CKS"/>
    <property type="match status" value="1"/>
</dbReference>
<evidence type="ECO:0000313" key="3">
    <source>
        <dbReference type="EMBL" id="BAM41317.1"/>
    </source>
</evidence>
<dbReference type="InterPro" id="IPR000789">
    <property type="entry name" value="Cyclin-dep_kinase_reg-sub"/>
</dbReference>
<dbReference type="Proteomes" id="UP000003786">
    <property type="component" value="Chromosome 3"/>
</dbReference>
<dbReference type="OrthoDB" id="362000at2759"/>
<dbReference type="SMART" id="SM01084">
    <property type="entry name" value="CKS"/>
    <property type="match status" value="1"/>
</dbReference>
<dbReference type="KEGG" id="tot:TOT_030000580"/>
<dbReference type="EMBL" id="AP011948">
    <property type="protein sequence ID" value="BAM41317.1"/>
    <property type="molecule type" value="Genomic_DNA"/>
</dbReference>
<comment type="similarity">
    <text evidence="1">Belongs to the CKS family.</text>
</comment>
<comment type="function">
    <text evidence="1">Binds to the catalytic subunit of the cyclin dependent kinases and is essential for their biological function.</text>
</comment>
<protein>
    <recommendedName>
        <fullName evidence="1">Cyclin-dependent kinases regulatory subunit</fullName>
    </recommendedName>
</protein>
<dbReference type="RefSeq" id="XP_009691618.1">
    <property type="nucleotide sequence ID" value="XM_009693323.1"/>
</dbReference>
<dbReference type="GO" id="GO:0016538">
    <property type="term" value="F:cyclin-dependent protein serine/threonine kinase regulator activity"/>
    <property type="evidence" value="ECO:0007669"/>
    <property type="project" value="InterPro"/>
</dbReference>
<name>J4CDK8_THEOR</name>
<dbReference type="VEuPathDB" id="PiroplasmaDB:TOT_030000580"/>
<dbReference type="STRING" id="869250.J4CDK8"/>
<dbReference type="InterPro" id="IPR036858">
    <property type="entry name" value="Cyclin-dep_kinase_reg-sub_sf"/>
</dbReference>
<keyword evidence="1" id="KW-0132">Cell division</keyword>
<proteinExistence type="inferred from homology"/>
<evidence type="ECO:0000256" key="1">
    <source>
        <dbReference type="RuleBase" id="RU311113"/>
    </source>
</evidence>
<evidence type="ECO:0000256" key="2">
    <source>
        <dbReference type="SAM" id="MobiDB-lite"/>
    </source>
</evidence>
<dbReference type="SUPFAM" id="SSF55637">
    <property type="entry name" value="Cell cycle regulatory proteins"/>
    <property type="match status" value="1"/>
</dbReference>
<dbReference type="GO" id="GO:0051301">
    <property type="term" value="P:cell division"/>
    <property type="evidence" value="ECO:0007669"/>
    <property type="project" value="UniProtKB-UniRule"/>
</dbReference>
<reference evidence="3 4" key="1">
    <citation type="journal article" date="2012" name="MBio">
        <title>Comparative genome analysis of three eukaryotic parasites with differing abilities to transform leukocytes reveals key mediators of Theileria-induced leukocyte transformation.</title>
        <authorList>
            <person name="Hayashida K."/>
            <person name="Hara Y."/>
            <person name="Abe T."/>
            <person name="Yamasaki C."/>
            <person name="Toyoda A."/>
            <person name="Kosuge T."/>
            <person name="Suzuki Y."/>
            <person name="Sato Y."/>
            <person name="Kawashima S."/>
            <person name="Katayama T."/>
            <person name="Wakaguri H."/>
            <person name="Inoue N."/>
            <person name="Homma K."/>
            <person name="Tada-Umezaki M."/>
            <person name="Yagi Y."/>
            <person name="Fujii Y."/>
            <person name="Habara T."/>
            <person name="Kanehisa M."/>
            <person name="Watanabe H."/>
            <person name="Ito K."/>
            <person name="Gojobori T."/>
            <person name="Sugawara H."/>
            <person name="Imanishi T."/>
            <person name="Weir W."/>
            <person name="Gardner M."/>
            <person name="Pain A."/>
            <person name="Shiels B."/>
            <person name="Hattori M."/>
            <person name="Nene V."/>
            <person name="Sugimoto C."/>
        </authorList>
    </citation>
    <scope>NUCLEOTIDE SEQUENCE [LARGE SCALE GENOMIC DNA]</scope>
    <source>
        <strain evidence="3 4">Shintoku</strain>
    </source>
</reference>
<feature type="region of interest" description="Disordered" evidence="2">
    <location>
        <begin position="1"/>
        <end position="34"/>
    </location>
</feature>
<feature type="compositionally biased region" description="Low complexity" evidence="2">
    <location>
        <begin position="550"/>
        <end position="564"/>
    </location>
</feature>
<keyword evidence="1" id="KW-0131">Cell cycle</keyword>